<protein>
    <submittedName>
        <fullName evidence="2">Uncharacterized protein</fullName>
    </submittedName>
</protein>
<feature type="signal peptide" evidence="1">
    <location>
        <begin position="1"/>
        <end position="25"/>
    </location>
</feature>
<evidence type="ECO:0000256" key="1">
    <source>
        <dbReference type="SAM" id="SignalP"/>
    </source>
</evidence>
<organism evidence="2 3">
    <name type="scientific">Streptomyces ficellus</name>
    <dbReference type="NCBI Taxonomy" id="1977088"/>
    <lineage>
        <taxon>Bacteria</taxon>
        <taxon>Bacillati</taxon>
        <taxon>Actinomycetota</taxon>
        <taxon>Actinomycetes</taxon>
        <taxon>Kitasatosporales</taxon>
        <taxon>Streptomycetaceae</taxon>
        <taxon>Streptomyces</taxon>
    </lineage>
</organism>
<dbReference type="KEGG" id="sfic:EIZ62_17720"/>
<evidence type="ECO:0000313" key="3">
    <source>
        <dbReference type="Proteomes" id="UP000422572"/>
    </source>
</evidence>
<sequence>MRARLLVTAMALGTTVLAGGAVAQAAPSQAVAASTTQAVPGYWKYDGTYSESTCRSLAASYVGPAYCTPAGGNNRYALYIWVE</sequence>
<keyword evidence="1" id="KW-0732">Signal</keyword>
<reference evidence="2 3" key="1">
    <citation type="submission" date="2018-12" db="EMBL/GenBank/DDBJ databases">
        <title>Complete genome sequence of Streptomyces ficellus NRRL8067, the producer of ficellomycin, feldamycin and nojirimycin.</title>
        <authorList>
            <person name="Zhang H."/>
            <person name="Yue R."/>
            <person name="Liu Y."/>
            <person name="Li M."/>
            <person name="Mu H."/>
            <person name="Zhang J."/>
        </authorList>
    </citation>
    <scope>NUCLEOTIDE SEQUENCE [LARGE SCALE GENOMIC DNA]</scope>
    <source>
        <strain evidence="2 3">NRRL 8067</strain>
    </source>
</reference>
<name>A0A6I6FSH8_9ACTN</name>
<gene>
    <name evidence="2" type="ORF">EIZ62_17720</name>
</gene>
<dbReference type="AlphaFoldDB" id="A0A6I6FSH8"/>
<dbReference type="EMBL" id="CP034279">
    <property type="protein sequence ID" value="QGV79866.1"/>
    <property type="molecule type" value="Genomic_DNA"/>
</dbReference>
<proteinExistence type="predicted"/>
<feature type="chain" id="PRO_5039378268" evidence="1">
    <location>
        <begin position="26"/>
        <end position="83"/>
    </location>
</feature>
<dbReference type="RefSeq" id="WP_156693599.1">
    <property type="nucleotide sequence ID" value="NZ_CP034279.1"/>
</dbReference>
<dbReference type="Proteomes" id="UP000422572">
    <property type="component" value="Chromosome"/>
</dbReference>
<keyword evidence="3" id="KW-1185">Reference proteome</keyword>
<accession>A0A6I6FSH8</accession>
<dbReference type="OrthoDB" id="4334507at2"/>
<evidence type="ECO:0000313" key="2">
    <source>
        <dbReference type="EMBL" id="QGV79866.1"/>
    </source>
</evidence>